<protein>
    <recommendedName>
        <fullName evidence="5">Cytohesin Ubiquitin Protein Inducing domain-containing protein</fullName>
    </recommendedName>
</protein>
<comment type="caution">
    <text evidence="6">The sequence shown here is derived from an EMBL/GenBank/DDBJ whole genome shotgun (WGS) entry which is preliminary data.</text>
</comment>
<feature type="compositionally biased region" description="Pro residues" evidence="4">
    <location>
        <begin position="296"/>
        <end position="312"/>
    </location>
</feature>
<name>A0A1A6HIJ7_NEOLE</name>
<feature type="region of interest" description="Disordered" evidence="4">
    <location>
        <begin position="251"/>
        <end position="439"/>
    </location>
</feature>
<dbReference type="GO" id="GO:0005737">
    <property type="term" value="C:cytoplasm"/>
    <property type="evidence" value="ECO:0007669"/>
    <property type="project" value="UniProtKB-SubCell"/>
</dbReference>
<keyword evidence="3" id="KW-0175">Coiled coil</keyword>
<proteinExistence type="predicted"/>
<evidence type="ECO:0000256" key="1">
    <source>
        <dbReference type="ARBA" id="ARBA00004496"/>
    </source>
</evidence>
<organism evidence="6 7">
    <name type="scientific">Neotoma lepida</name>
    <name type="common">Desert woodrat</name>
    <dbReference type="NCBI Taxonomy" id="56216"/>
    <lineage>
        <taxon>Eukaryota</taxon>
        <taxon>Metazoa</taxon>
        <taxon>Chordata</taxon>
        <taxon>Craniata</taxon>
        <taxon>Vertebrata</taxon>
        <taxon>Euteleostomi</taxon>
        <taxon>Mammalia</taxon>
        <taxon>Eutheria</taxon>
        <taxon>Euarchontoglires</taxon>
        <taxon>Glires</taxon>
        <taxon>Rodentia</taxon>
        <taxon>Myomorpha</taxon>
        <taxon>Muroidea</taxon>
        <taxon>Cricetidae</taxon>
        <taxon>Neotominae</taxon>
        <taxon>Neotoma</taxon>
    </lineage>
</organism>
<gene>
    <name evidence="6" type="ORF">A6R68_19226</name>
</gene>
<feature type="compositionally biased region" description="Low complexity" evidence="4">
    <location>
        <begin position="273"/>
        <end position="286"/>
    </location>
</feature>
<dbReference type="EMBL" id="LZPO01027439">
    <property type="protein sequence ID" value="OBS78378.1"/>
    <property type="molecule type" value="Genomic_DNA"/>
</dbReference>
<dbReference type="InterPro" id="IPR021774">
    <property type="entry name" value="CUPID"/>
</dbReference>
<comment type="subcellular location">
    <subcellularLocation>
        <location evidence="1">Cytoplasm</location>
    </subcellularLocation>
</comment>
<evidence type="ECO:0000256" key="3">
    <source>
        <dbReference type="ARBA" id="ARBA00023054"/>
    </source>
</evidence>
<keyword evidence="7" id="KW-1185">Reference proteome</keyword>
<dbReference type="AlphaFoldDB" id="A0A1A6HIJ7"/>
<dbReference type="OrthoDB" id="10063592at2759"/>
<evidence type="ECO:0000256" key="2">
    <source>
        <dbReference type="ARBA" id="ARBA00022490"/>
    </source>
</evidence>
<sequence>MPRGTDVLGSLTFGMLQMPKLNEIPPGRGGPGEPWGEGRWAGPTGPEAARRARGARGQARGARARWDSWENSRQPTHPGPGWNRHSPFFLCAPSPKKFIMESKDEVSDTDSGIILQSGPDSPVSPMKELTNAVRKQQRALEARLEACLEELRRLCLREAELTGTLPAEYPLKPGEKAPKVRRRIGAAYKLDEWALHREDPLSGLERQLALQLQITEAARRLCTEENLSRQARRQRKHAALQEEKKLKELERCLGDRRRNSEPPPTTVPSLGRELSASDDSSLSDGLLLEEEDSKAPKPPPESPAPPSRPLPPQSLEGLQPTGPESGGLERAPIQNSPWKETSLDHPYEKPRKSSELSSESRVDSFRTGAEGRGRSAFPRRRPTHYTVTVPDSCFTPSKPPLPHPACHSCSEDSGSDVSSISHPTSPGSSSPDISFLRPLCPPEPPRHRGAWGPAYGRELAPHYPKLLLPSGYFPTGRYVMVAEGHLPPGEWELCRAALSAAYDEEGAPLRYQRLVPSHSRIVRTPSLKDSPAGRGLSKAAVSEELKWWHERARLRSSRPHSLDRQGAFRVRSLPPGRESFGRASGPRTQVPPVCVLRRSADGVPVQVFVPENGEIISQ</sequence>
<accession>A0A1A6HIJ7</accession>
<feature type="non-terminal residue" evidence="6">
    <location>
        <position position="618"/>
    </location>
</feature>
<dbReference type="Pfam" id="PF11819">
    <property type="entry name" value="CUPID"/>
    <property type="match status" value="1"/>
</dbReference>
<evidence type="ECO:0000259" key="5">
    <source>
        <dbReference type="Pfam" id="PF11819"/>
    </source>
</evidence>
<dbReference type="GO" id="GO:0034334">
    <property type="term" value="P:adherens junction maintenance"/>
    <property type="evidence" value="ECO:0007669"/>
    <property type="project" value="TreeGrafter"/>
</dbReference>
<evidence type="ECO:0000256" key="4">
    <source>
        <dbReference type="SAM" id="MobiDB-lite"/>
    </source>
</evidence>
<dbReference type="PANTHER" id="PTHR16093:SF4">
    <property type="entry name" value="INNATE IMMUNITY ACTIVATOR PROTEIN"/>
    <property type="match status" value="1"/>
</dbReference>
<dbReference type="PANTHER" id="PTHR16093">
    <property type="entry name" value="COILED-COIL DOMAIN-CONTAINING PROTEIN 120 FAMILY MEMBER"/>
    <property type="match status" value="1"/>
</dbReference>
<dbReference type="STRING" id="56216.A0A1A6HIJ7"/>
<feature type="compositionally biased region" description="Basic and acidic residues" evidence="4">
    <location>
        <begin position="251"/>
        <end position="260"/>
    </location>
</feature>
<feature type="region of interest" description="Disordered" evidence="4">
    <location>
        <begin position="20"/>
        <end position="86"/>
    </location>
</feature>
<feature type="compositionally biased region" description="Low complexity" evidence="4">
    <location>
        <begin position="411"/>
        <end position="431"/>
    </location>
</feature>
<keyword evidence="2" id="KW-0963">Cytoplasm</keyword>
<reference evidence="6 7" key="1">
    <citation type="submission" date="2016-06" db="EMBL/GenBank/DDBJ databases">
        <title>The Draft Genome Sequence and Annotation of the Desert Woodrat Neotoma lepida.</title>
        <authorList>
            <person name="Campbell M."/>
            <person name="Oakeson K.F."/>
            <person name="Yandell M."/>
            <person name="Halpert J.R."/>
            <person name="Dearing D."/>
        </authorList>
    </citation>
    <scope>NUCLEOTIDE SEQUENCE [LARGE SCALE GENOMIC DNA]</scope>
    <source>
        <strain evidence="6">417</strain>
        <tissue evidence="6">Liver</tissue>
    </source>
</reference>
<feature type="compositionally biased region" description="Basic and acidic residues" evidence="4">
    <location>
        <begin position="341"/>
        <end position="373"/>
    </location>
</feature>
<evidence type="ECO:0000313" key="7">
    <source>
        <dbReference type="Proteomes" id="UP000092124"/>
    </source>
</evidence>
<dbReference type="Proteomes" id="UP000092124">
    <property type="component" value="Unassembled WGS sequence"/>
</dbReference>
<feature type="domain" description="Cytohesin Ubiquitin Protein Inducing" evidence="5">
    <location>
        <begin position="101"/>
        <end position="230"/>
    </location>
</feature>
<dbReference type="GO" id="GO:0031398">
    <property type="term" value="P:positive regulation of protein ubiquitination"/>
    <property type="evidence" value="ECO:0007669"/>
    <property type="project" value="TreeGrafter"/>
</dbReference>
<dbReference type="InterPro" id="IPR043447">
    <property type="entry name" value="CCDC120/INAVA"/>
</dbReference>
<evidence type="ECO:0000313" key="6">
    <source>
        <dbReference type="EMBL" id="OBS78378.1"/>
    </source>
</evidence>